<accession>A0A378JIS7</accession>
<dbReference type="GO" id="GO:0034057">
    <property type="term" value="F:RNA strand-exchange activity"/>
    <property type="evidence" value="ECO:0007669"/>
    <property type="project" value="InterPro"/>
</dbReference>
<dbReference type="SMART" id="SM00945">
    <property type="entry name" value="ProQ"/>
    <property type="match status" value="1"/>
</dbReference>
<dbReference type="PANTHER" id="PTHR38106">
    <property type="entry name" value="RNA CHAPERONE PROQ"/>
    <property type="match status" value="1"/>
</dbReference>
<dbReference type="Proteomes" id="UP000254794">
    <property type="component" value="Unassembled WGS sequence"/>
</dbReference>
<evidence type="ECO:0000256" key="2">
    <source>
        <dbReference type="ARBA" id="ARBA00022884"/>
    </source>
</evidence>
<dbReference type="OrthoDB" id="8421419at2"/>
<dbReference type="InterPro" id="IPR023529">
    <property type="entry name" value="ProQ"/>
</dbReference>
<dbReference type="GO" id="GO:0005829">
    <property type="term" value="C:cytosol"/>
    <property type="evidence" value="ECO:0007669"/>
    <property type="project" value="TreeGrafter"/>
</dbReference>
<dbReference type="Gene3D" id="1.10.1710.10">
    <property type="entry name" value="ProQ/FinO domain"/>
    <property type="match status" value="1"/>
</dbReference>
<dbReference type="InterPro" id="IPR016103">
    <property type="entry name" value="ProQ/FinO"/>
</dbReference>
<keyword evidence="6" id="KW-1185">Reference proteome</keyword>
<evidence type="ECO:0000313" key="6">
    <source>
        <dbReference type="Proteomes" id="UP000254794"/>
    </source>
</evidence>
<reference evidence="5 6" key="1">
    <citation type="submission" date="2018-06" db="EMBL/GenBank/DDBJ databases">
        <authorList>
            <consortium name="Pathogen Informatics"/>
            <person name="Doyle S."/>
        </authorList>
    </citation>
    <scope>NUCLEOTIDE SEQUENCE [LARGE SCALE GENOMIC DNA]</scope>
    <source>
        <strain evidence="5 6">NCTC13316</strain>
    </source>
</reference>
<evidence type="ECO:0000256" key="1">
    <source>
        <dbReference type="ARBA" id="ARBA00022490"/>
    </source>
</evidence>
<dbReference type="PANTHER" id="PTHR38106:SF1">
    <property type="entry name" value="RNA CHAPERONE PROQ"/>
    <property type="match status" value="1"/>
</dbReference>
<dbReference type="GO" id="GO:0033592">
    <property type="term" value="F:RNA strand annealing activity"/>
    <property type="evidence" value="ECO:0007669"/>
    <property type="project" value="InterPro"/>
</dbReference>
<keyword evidence="1" id="KW-0963">Cytoplasm</keyword>
<keyword evidence="2" id="KW-0694">RNA-binding</keyword>
<evidence type="ECO:0000259" key="4">
    <source>
        <dbReference type="SMART" id="SM00945"/>
    </source>
</evidence>
<organism evidence="5 6">
    <name type="scientific">Legionella busanensis</name>
    <dbReference type="NCBI Taxonomy" id="190655"/>
    <lineage>
        <taxon>Bacteria</taxon>
        <taxon>Pseudomonadati</taxon>
        <taxon>Pseudomonadota</taxon>
        <taxon>Gammaproteobacteria</taxon>
        <taxon>Legionellales</taxon>
        <taxon>Legionellaceae</taxon>
        <taxon>Legionella</taxon>
    </lineage>
</organism>
<protein>
    <submittedName>
        <fullName evidence="5">ProQ</fullName>
    </submittedName>
</protein>
<dbReference type="RefSeq" id="WP_115329668.1">
    <property type="nucleotide sequence ID" value="NZ_CAAAHP010000003.1"/>
</dbReference>
<name>A0A378JIS7_9GAMM</name>
<dbReference type="AlphaFoldDB" id="A0A378JIS7"/>
<sequence>MRRYELHPYTAVINKAQKNQSKKAKSDALTWLATTFPQAFDSTMRIRPLKAGIMSDILQHADKAHSLGISRSKIREAVVLFTRRLDYLICLKAKEMRIDLEGNPVEPVTTEEAERAALKIKKRIEKNIRNTRSTMMVNKPTASIFINQPNTNHQASNFNLSSHHSSDAHYIEKPPLFSTVDNTNTLSKPTVIVKRKPSRQYDPGAVARLKERLGIARKSEEEA</sequence>
<dbReference type="Pfam" id="PF04352">
    <property type="entry name" value="ProQ"/>
    <property type="match status" value="1"/>
</dbReference>
<keyword evidence="3" id="KW-0143">Chaperone</keyword>
<evidence type="ECO:0000313" key="5">
    <source>
        <dbReference type="EMBL" id="STX50129.1"/>
    </source>
</evidence>
<dbReference type="InterPro" id="IPR036442">
    <property type="entry name" value="ProQ/FinO_sf"/>
</dbReference>
<evidence type="ECO:0000256" key="3">
    <source>
        <dbReference type="ARBA" id="ARBA00023186"/>
    </source>
</evidence>
<gene>
    <name evidence="5" type="primary">proQ_1</name>
    <name evidence="5" type="ORF">NCTC13316_00194</name>
</gene>
<dbReference type="SUPFAM" id="SSF48657">
    <property type="entry name" value="FinO-like"/>
    <property type="match status" value="1"/>
</dbReference>
<dbReference type="EMBL" id="UGOD01000001">
    <property type="protein sequence ID" value="STX50129.1"/>
    <property type="molecule type" value="Genomic_DNA"/>
</dbReference>
<proteinExistence type="predicted"/>
<feature type="domain" description="ProQ/FinO" evidence="4">
    <location>
        <begin position="20"/>
        <end position="136"/>
    </location>
</feature>
<dbReference type="GO" id="GO:0010608">
    <property type="term" value="P:post-transcriptional regulation of gene expression"/>
    <property type="evidence" value="ECO:0007669"/>
    <property type="project" value="InterPro"/>
</dbReference>